<dbReference type="InterPro" id="IPR021109">
    <property type="entry name" value="Peptidase_aspartic_dom_sf"/>
</dbReference>
<dbReference type="Gene3D" id="2.40.70.10">
    <property type="entry name" value="Acid Proteases"/>
    <property type="match status" value="1"/>
</dbReference>
<sequence length="485" mass="55001">MWKRCKDGKEDLGAILKSVKSSFDDDLLTALCEASWGVLKSDLTDEFLMEQIHSITDSYQNQVLPPVNELFLNELKMNMDNTDIQSRVTDYVISCNKLIKKYGLSSFFEDDKGTKKKCKLLVNSLPAGLKQKVQNEIEYRYPDAQTSVLKLSKLINHQALEQAIEDRALNRARQAARKPKMREQLPFQSKKRHADVQQQKPDKRPKKFAVRNVEKITSKDQPKSKGTPKTGCFHCSGAHYLNDCPTATKEDRDRLTAEHSKKAGKPQRKAFCADSGADRSGMSRKVYEELMKVCPEVHAVRLEEPLTCKGADGSPIMVDTIVDLHLRLQTVAGSVRIAKPVECLIIPGDTNEFLLGNDVLTMLGIDVQRQLDLFVANALQQEQGDEFDDVDEPRIGTSVEMTDEVRAAVDKLIEQAVSKGFPKELESTLRRIATRFDIWRLRLGDDPPARVPPMKIRLKPGAQPYRCKARRYPPEVRRFLDDFND</sequence>
<evidence type="ECO:0000313" key="3">
    <source>
        <dbReference type="Proteomes" id="UP000429607"/>
    </source>
</evidence>
<protein>
    <submittedName>
        <fullName evidence="2">Uncharacterized protein</fullName>
    </submittedName>
</protein>
<dbReference type="Proteomes" id="UP000429607">
    <property type="component" value="Unassembled WGS sequence"/>
</dbReference>
<organism evidence="2 3">
    <name type="scientific">Phytophthora rubi</name>
    <dbReference type="NCBI Taxonomy" id="129364"/>
    <lineage>
        <taxon>Eukaryota</taxon>
        <taxon>Sar</taxon>
        <taxon>Stramenopiles</taxon>
        <taxon>Oomycota</taxon>
        <taxon>Peronosporomycetes</taxon>
        <taxon>Peronosporales</taxon>
        <taxon>Peronosporaceae</taxon>
        <taxon>Phytophthora</taxon>
    </lineage>
</organism>
<dbReference type="EMBL" id="QXFV01001480">
    <property type="protein sequence ID" value="KAE9004874.1"/>
    <property type="molecule type" value="Genomic_DNA"/>
</dbReference>
<name>A0A6A3KMG4_9STRA</name>
<gene>
    <name evidence="2" type="ORF">PR001_g17599</name>
</gene>
<accession>A0A6A3KMG4</accession>
<comment type="caution">
    <text evidence="2">The sequence shown here is derived from an EMBL/GenBank/DDBJ whole genome shotgun (WGS) entry which is preliminary data.</text>
</comment>
<evidence type="ECO:0000313" key="2">
    <source>
        <dbReference type="EMBL" id="KAE9004874.1"/>
    </source>
</evidence>
<evidence type="ECO:0000256" key="1">
    <source>
        <dbReference type="SAM" id="MobiDB-lite"/>
    </source>
</evidence>
<feature type="region of interest" description="Disordered" evidence="1">
    <location>
        <begin position="252"/>
        <end position="275"/>
    </location>
</feature>
<dbReference type="AlphaFoldDB" id="A0A6A3KMG4"/>
<proteinExistence type="predicted"/>
<feature type="compositionally biased region" description="Basic and acidic residues" evidence="1">
    <location>
        <begin position="252"/>
        <end position="261"/>
    </location>
</feature>
<reference evidence="2 3" key="1">
    <citation type="submission" date="2018-09" db="EMBL/GenBank/DDBJ databases">
        <title>Genomic investigation of the strawberry pathogen Phytophthora fragariae indicates pathogenicity is determined by transcriptional variation in three key races.</title>
        <authorList>
            <person name="Adams T.M."/>
            <person name="Armitage A.D."/>
            <person name="Sobczyk M.K."/>
            <person name="Bates H.J."/>
            <person name="Dunwell J.M."/>
            <person name="Nellist C.F."/>
            <person name="Harrison R.J."/>
        </authorList>
    </citation>
    <scope>NUCLEOTIDE SEQUENCE [LARGE SCALE GENOMIC DNA]</scope>
    <source>
        <strain evidence="2 3">SCRP249</strain>
    </source>
</reference>
<feature type="region of interest" description="Disordered" evidence="1">
    <location>
        <begin position="173"/>
        <end position="211"/>
    </location>
</feature>